<dbReference type="InterPro" id="IPR002022">
    <property type="entry name" value="Pec_lyase"/>
</dbReference>
<name>A0A7X6MI98_9ACTN</name>
<evidence type="ECO:0000256" key="4">
    <source>
        <dbReference type="SAM" id="SignalP"/>
    </source>
</evidence>
<evidence type="ECO:0000256" key="1">
    <source>
        <dbReference type="ARBA" id="ARBA00023239"/>
    </source>
</evidence>
<keyword evidence="2" id="KW-0624">Polysaccharide degradation</keyword>
<comment type="caution">
    <text evidence="6">The sequence shown here is derived from an EMBL/GenBank/DDBJ whole genome shotgun (WGS) entry which is preliminary data.</text>
</comment>
<feature type="region of interest" description="Disordered" evidence="3">
    <location>
        <begin position="22"/>
        <end position="99"/>
    </location>
</feature>
<keyword evidence="1 2" id="KW-0456">Lyase</keyword>
<feature type="signal peptide" evidence="4">
    <location>
        <begin position="1"/>
        <end position="23"/>
    </location>
</feature>
<dbReference type="GO" id="GO:0000272">
    <property type="term" value="P:polysaccharide catabolic process"/>
    <property type="evidence" value="ECO:0007669"/>
    <property type="project" value="UniProtKB-KW"/>
</dbReference>
<dbReference type="RefSeq" id="WP_061082276.1">
    <property type="nucleotide sequence ID" value="NZ_JAAXPG010000043.1"/>
</dbReference>
<dbReference type="Gene3D" id="2.160.20.10">
    <property type="entry name" value="Single-stranded right-handed beta-helix, Pectin lyase-like"/>
    <property type="match status" value="1"/>
</dbReference>
<keyword evidence="7" id="KW-1185">Reference proteome</keyword>
<evidence type="ECO:0000313" key="6">
    <source>
        <dbReference type="EMBL" id="NKZ01758.1"/>
    </source>
</evidence>
<evidence type="ECO:0000313" key="7">
    <source>
        <dbReference type="Proteomes" id="UP000553209"/>
    </source>
</evidence>
<feature type="compositionally biased region" description="Low complexity" evidence="3">
    <location>
        <begin position="30"/>
        <end position="40"/>
    </location>
</feature>
<dbReference type="SUPFAM" id="SSF51126">
    <property type="entry name" value="Pectin lyase-like"/>
    <property type="match status" value="1"/>
</dbReference>
<comment type="subcellular location">
    <subcellularLocation>
        <location evidence="2">Secreted</location>
    </subcellularLocation>
</comment>
<dbReference type="PANTHER" id="PTHR31683:SF18">
    <property type="entry name" value="PECTATE LYASE 21-RELATED"/>
    <property type="match status" value="1"/>
</dbReference>
<dbReference type="AlphaFoldDB" id="A0A7X6MI98"/>
<keyword evidence="4" id="KW-0732">Signal</keyword>
<proteinExistence type="inferred from homology"/>
<feature type="chain" id="PRO_5039095307" evidence="4">
    <location>
        <begin position="24"/>
        <end position="355"/>
    </location>
</feature>
<dbReference type="GO" id="GO:0030570">
    <property type="term" value="F:pectate lyase activity"/>
    <property type="evidence" value="ECO:0007669"/>
    <property type="project" value="InterPro"/>
</dbReference>
<dbReference type="InterPro" id="IPR012334">
    <property type="entry name" value="Pectin_lyas_fold"/>
</dbReference>
<feature type="domain" description="Pectate lyase" evidence="5">
    <location>
        <begin position="97"/>
        <end position="299"/>
    </location>
</feature>
<dbReference type="GO" id="GO:0005576">
    <property type="term" value="C:extracellular region"/>
    <property type="evidence" value="ECO:0007669"/>
    <property type="project" value="UniProtKB-SubCell"/>
</dbReference>
<dbReference type="Proteomes" id="UP000553209">
    <property type="component" value="Unassembled WGS sequence"/>
</dbReference>
<keyword evidence="2" id="KW-0964">Secreted</keyword>
<dbReference type="EMBL" id="JAAXPG010000043">
    <property type="protein sequence ID" value="NKZ01758.1"/>
    <property type="molecule type" value="Genomic_DNA"/>
</dbReference>
<accession>A0A7X6MI98</accession>
<dbReference type="PANTHER" id="PTHR31683">
    <property type="entry name" value="PECTATE LYASE 18-RELATED"/>
    <property type="match status" value="1"/>
</dbReference>
<evidence type="ECO:0000259" key="5">
    <source>
        <dbReference type="SMART" id="SM00656"/>
    </source>
</evidence>
<dbReference type="Pfam" id="PF00544">
    <property type="entry name" value="Pectate_lyase_4"/>
    <property type="match status" value="1"/>
</dbReference>
<keyword evidence="2" id="KW-0119">Carbohydrate metabolism</keyword>
<dbReference type="InterPro" id="IPR011050">
    <property type="entry name" value="Pectin_lyase_fold/virulence"/>
</dbReference>
<protein>
    <submittedName>
        <fullName evidence="6">Pectate lyase</fullName>
    </submittedName>
</protein>
<gene>
    <name evidence="6" type="ORF">HGB44_29430</name>
</gene>
<evidence type="ECO:0000256" key="2">
    <source>
        <dbReference type="RuleBase" id="RU361173"/>
    </source>
</evidence>
<evidence type="ECO:0000256" key="3">
    <source>
        <dbReference type="SAM" id="MobiDB-lite"/>
    </source>
</evidence>
<dbReference type="SMART" id="SM00656">
    <property type="entry name" value="Amb_all"/>
    <property type="match status" value="1"/>
</dbReference>
<reference evidence="6 7" key="1">
    <citation type="submission" date="2020-04" db="EMBL/GenBank/DDBJ databases">
        <title>MicrobeNet Type strains.</title>
        <authorList>
            <person name="Nicholson A.C."/>
        </authorList>
    </citation>
    <scope>NUCLEOTIDE SEQUENCE [LARGE SCALE GENOMIC DNA]</scope>
    <source>
        <strain evidence="6 7">ATCC 23612</strain>
    </source>
</reference>
<dbReference type="InterPro" id="IPR045032">
    <property type="entry name" value="PEL"/>
</dbReference>
<organism evidence="6 7">
    <name type="scientific">Nocardiopsis alborubida</name>
    <dbReference type="NCBI Taxonomy" id="146802"/>
    <lineage>
        <taxon>Bacteria</taxon>
        <taxon>Bacillati</taxon>
        <taxon>Actinomycetota</taxon>
        <taxon>Actinomycetes</taxon>
        <taxon>Streptosporangiales</taxon>
        <taxon>Nocardiopsidaceae</taxon>
        <taxon>Nocardiopsis</taxon>
    </lineage>
</organism>
<dbReference type="PROSITE" id="PS51257">
    <property type="entry name" value="PROKAR_LIPOPROTEIN"/>
    <property type="match status" value="1"/>
</dbReference>
<sequence>MRPHPIAAAAAAALLCAALTSCSQEEEEAATQPQTGAAAEPDTEADESGSPAEQAPGETPGETPEETPEGEHGGPVGWAGEPLERDGEEYPGAVGGAEGETVTASDAGELADHLAAEEPLTVEVTGPIDLDGAMEVGSDKTLVGVEGGAELTGGRLVVDGASNVVLSNLRVEADGTAVAVRGGAHHVWVDGSTFSGGGEDPLVSVTEGADHVTLSWNHFTDAESALAVGGGEEGPGALRVTVHHNYFDGTAGHHPRARFAEHVHVFNNYFRANEEYGVESADDSNVLVEGNYFEGTRLSVSTAEEEPGNVVTRDNLLVDSAQPDLLGEVADPPYAYEMDDTARVPDVVSAEAGVS</sequence>
<comment type="similarity">
    <text evidence="2">Belongs to the polysaccharide lyase 1 family.</text>
</comment>